<keyword evidence="6" id="KW-1185">Reference proteome</keyword>
<evidence type="ECO:0000313" key="5">
    <source>
        <dbReference type="EMBL" id="SMA45900.1"/>
    </source>
</evidence>
<dbReference type="RefSeq" id="WP_087109433.1">
    <property type="nucleotide sequence ID" value="NZ_CBCSCN010000002.1"/>
</dbReference>
<dbReference type="SUPFAM" id="SSF54637">
    <property type="entry name" value="Thioesterase/thiol ester dehydrase-isomerase"/>
    <property type="match status" value="1"/>
</dbReference>
<dbReference type="OrthoDB" id="9801856at2"/>
<protein>
    <submittedName>
        <fullName evidence="5">Putative acyl-CoA thioester hydrolase</fullName>
        <ecNumber evidence="5">3.1.2.-</ecNumber>
    </submittedName>
</protein>
<dbReference type="AlphaFoldDB" id="A0A1X7AJK8"/>
<evidence type="ECO:0000256" key="2">
    <source>
        <dbReference type="ARBA" id="ARBA00022801"/>
    </source>
</evidence>
<dbReference type="Gene3D" id="3.10.129.10">
    <property type="entry name" value="Hotdog Thioesterase"/>
    <property type="match status" value="1"/>
</dbReference>
<dbReference type="PANTHER" id="PTHR11049">
    <property type="entry name" value="ACYL COENZYME A THIOESTER HYDROLASE"/>
    <property type="match status" value="1"/>
</dbReference>
<dbReference type="Pfam" id="PF03061">
    <property type="entry name" value="4HBT"/>
    <property type="match status" value="1"/>
</dbReference>
<dbReference type="GO" id="GO:0009062">
    <property type="term" value="P:fatty acid catabolic process"/>
    <property type="evidence" value="ECO:0007669"/>
    <property type="project" value="TreeGrafter"/>
</dbReference>
<feature type="domain" description="HotDog ACOT-type" evidence="4">
    <location>
        <begin position="20"/>
        <end position="132"/>
    </location>
</feature>
<proteinExistence type="inferred from homology"/>
<name>A0A1X7AJK8_9GAMM</name>
<dbReference type="Proteomes" id="UP000196573">
    <property type="component" value="Unassembled WGS sequence"/>
</dbReference>
<evidence type="ECO:0000256" key="1">
    <source>
        <dbReference type="ARBA" id="ARBA00010458"/>
    </source>
</evidence>
<dbReference type="CDD" id="cd03442">
    <property type="entry name" value="BFIT_BACH"/>
    <property type="match status" value="1"/>
</dbReference>
<dbReference type="InterPro" id="IPR006683">
    <property type="entry name" value="Thioestr_dom"/>
</dbReference>
<keyword evidence="2 3" id="KW-0378">Hydrolase</keyword>
<comment type="similarity">
    <text evidence="1">Belongs to the acyl coenzyme A hydrolase family.</text>
</comment>
<dbReference type="EC" id="3.1.2.-" evidence="5"/>
<dbReference type="GO" id="GO:0052816">
    <property type="term" value="F:long-chain fatty acyl-CoA hydrolase activity"/>
    <property type="evidence" value="ECO:0007669"/>
    <property type="project" value="TreeGrafter"/>
</dbReference>
<gene>
    <name evidence="5" type="ORF">EHSB41UT_02027</name>
</gene>
<dbReference type="InterPro" id="IPR040170">
    <property type="entry name" value="Cytosol_ACT"/>
</dbReference>
<sequence>MEVLEYEATTDAESDALPAPQGELTLQIPAMPRDTNPDNDIFGGWVVSQMDLAAEITARRVAKGRVTTISIHQLNFLRPIEVGDMVSCYTNVTNIGGSSIHIDVEVWVQPPAEQVPHKVTDGTFVFVAIDANRRTRRIR</sequence>
<dbReference type="GO" id="GO:0005829">
    <property type="term" value="C:cytosol"/>
    <property type="evidence" value="ECO:0007669"/>
    <property type="project" value="TreeGrafter"/>
</dbReference>
<organism evidence="5 6">
    <name type="scientific">Parendozoicomonas haliclonae</name>
    <dbReference type="NCBI Taxonomy" id="1960125"/>
    <lineage>
        <taxon>Bacteria</taxon>
        <taxon>Pseudomonadati</taxon>
        <taxon>Pseudomonadota</taxon>
        <taxon>Gammaproteobacteria</taxon>
        <taxon>Oceanospirillales</taxon>
        <taxon>Endozoicomonadaceae</taxon>
        <taxon>Parendozoicomonas</taxon>
    </lineage>
</organism>
<dbReference type="GO" id="GO:0006637">
    <property type="term" value="P:acyl-CoA metabolic process"/>
    <property type="evidence" value="ECO:0007669"/>
    <property type="project" value="TreeGrafter"/>
</dbReference>
<reference evidence="5 6" key="1">
    <citation type="submission" date="2017-03" db="EMBL/GenBank/DDBJ databases">
        <authorList>
            <person name="Afonso C.L."/>
            <person name="Miller P.J."/>
            <person name="Scott M.A."/>
            <person name="Spackman E."/>
            <person name="Goraichik I."/>
            <person name="Dimitrov K.M."/>
            <person name="Suarez D.L."/>
            <person name="Swayne D.E."/>
        </authorList>
    </citation>
    <scope>NUCLEOTIDE SEQUENCE [LARGE SCALE GENOMIC DNA]</scope>
    <source>
        <strain evidence="5">SB41UT1</strain>
    </source>
</reference>
<dbReference type="InterPro" id="IPR033120">
    <property type="entry name" value="HOTDOG_ACOT"/>
</dbReference>
<evidence type="ECO:0000313" key="6">
    <source>
        <dbReference type="Proteomes" id="UP000196573"/>
    </source>
</evidence>
<evidence type="ECO:0000259" key="4">
    <source>
        <dbReference type="PROSITE" id="PS51770"/>
    </source>
</evidence>
<evidence type="ECO:0000256" key="3">
    <source>
        <dbReference type="PROSITE-ProRule" id="PRU01106"/>
    </source>
</evidence>
<accession>A0A1X7AJK8</accession>
<dbReference type="PROSITE" id="PS51770">
    <property type="entry name" value="HOTDOG_ACOT"/>
    <property type="match status" value="1"/>
</dbReference>
<dbReference type="InterPro" id="IPR029069">
    <property type="entry name" value="HotDog_dom_sf"/>
</dbReference>
<dbReference type="PANTHER" id="PTHR11049:SF5">
    <property type="entry name" value="ACYL-COA THIOESTER HYDROLASE YCIA"/>
    <property type="match status" value="1"/>
</dbReference>
<dbReference type="EMBL" id="FWPT01000004">
    <property type="protein sequence ID" value="SMA45900.1"/>
    <property type="molecule type" value="Genomic_DNA"/>
</dbReference>